<dbReference type="Pfam" id="PF20056">
    <property type="entry name" value="DUF6455"/>
    <property type="match status" value="1"/>
</dbReference>
<dbReference type="RefSeq" id="WP_264504251.1">
    <property type="nucleotide sequence ID" value="NZ_JAPDFL010000001.1"/>
</dbReference>
<evidence type="ECO:0000313" key="2">
    <source>
        <dbReference type="EMBL" id="MCW1931101.1"/>
    </source>
</evidence>
<proteinExistence type="predicted"/>
<dbReference type="InterPro" id="IPR045601">
    <property type="entry name" value="DUF6455"/>
</dbReference>
<name>A0ABT3GU93_9RHOB</name>
<evidence type="ECO:0000313" key="3">
    <source>
        <dbReference type="Proteomes" id="UP001208938"/>
    </source>
</evidence>
<gene>
    <name evidence="2" type="ORF">OKW52_02155</name>
</gene>
<protein>
    <submittedName>
        <fullName evidence="2">DUF6455 family protein</fullName>
    </submittedName>
</protein>
<organism evidence="2 3">
    <name type="scientific">Pararhodobacter zhoushanensis</name>
    <dbReference type="NCBI Taxonomy" id="2479545"/>
    <lineage>
        <taxon>Bacteria</taxon>
        <taxon>Pseudomonadati</taxon>
        <taxon>Pseudomonadota</taxon>
        <taxon>Alphaproteobacteria</taxon>
        <taxon>Rhodobacterales</taxon>
        <taxon>Paracoccaceae</taxon>
        <taxon>Pararhodobacter</taxon>
    </lineage>
</organism>
<accession>A0ABT3GU93</accession>
<dbReference type="Proteomes" id="UP001208938">
    <property type="component" value="Unassembled WGS sequence"/>
</dbReference>
<reference evidence="2 3" key="1">
    <citation type="submission" date="2022-10" db="EMBL/GenBank/DDBJ databases">
        <title>Pararhodobacter sp. nov., isolated from marine algae.</title>
        <authorList>
            <person name="Choi B.J."/>
            <person name="Kim J.M."/>
            <person name="Lee J.K."/>
            <person name="Choi D.G."/>
            <person name="Jeon C.O."/>
        </authorList>
    </citation>
    <scope>NUCLEOTIDE SEQUENCE [LARGE SCALE GENOMIC DNA]</scope>
    <source>
        <strain evidence="2 3">ZQ420</strain>
    </source>
</reference>
<dbReference type="EMBL" id="JAPDFL010000001">
    <property type="protein sequence ID" value="MCW1931101.1"/>
    <property type="molecule type" value="Genomic_DNA"/>
</dbReference>
<feature type="domain" description="DUF6455" evidence="1">
    <location>
        <begin position="14"/>
        <end position="83"/>
    </location>
</feature>
<comment type="caution">
    <text evidence="2">The sequence shown here is derived from an EMBL/GenBank/DDBJ whole genome shotgun (WGS) entry which is preliminary data.</text>
</comment>
<evidence type="ECO:0000259" key="1">
    <source>
        <dbReference type="Pfam" id="PF20056"/>
    </source>
</evidence>
<sequence length="84" mass="9296">MTIHSPSNNAQIWNVAPKLGVDLARVIEGAVMTPADLSEMLLNCARCWHTKKCARWQYSARGQVCGHMPAFCANRDILNDVAAR</sequence>
<keyword evidence="3" id="KW-1185">Reference proteome</keyword>